<comment type="caution">
    <text evidence="2">The sequence shown here is derived from an EMBL/GenBank/DDBJ whole genome shotgun (WGS) entry which is preliminary data.</text>
</comment>
<dbReference type="InterPro" id="IPR036047">
    <property type="entry name" value="F-box-like_dom_sf"/>
</dbReference>
<dbReference type="InterPro" id="IPR001810">
    <property type="entry name" value="F-box_dom"/>
</dbReference>
<evidence type="ECO:0000313" key="3">
    <source>
        <dbReference type="Proteomes" id="UP001231189"/>
    </source>
</evidence>
<feature type="domain" description="F-box" evidence="1">
    <location>
        <begin position="1"/>
        <end position="44"/>
    </location>
</feature>
<dbReference type="AlphaFoldDB" id="A0AAD8WQL0"/>
<gene>
    <name evidence="2" type="ORF">QYE76_057287</name>
</gene>
<sequence length="302" mass="34773">MDGLPEELLAGILDGLPPRSLAACRSVCHDWCAAIDDRGMLLDVAHLVPHGLRGIYINFVGQYLPYFFSPEQPTNPRIDAALDFMQLQPWWGNGKVLDHRNGLLLYTNDSATLYVCNPATRRWAELPTRPFGDRRGSEYLMFDPTVSLHYDLLFFPEPPLEHNAMKGELDRLFPKRPSFGADWKQRRLPNRGLGSMAWPPVEYSVQVFSSRTSRWEERSFVREEHTPVTVSDVWSDPCGRRSSWPKHSVKRYHAVYWREAFYLHCLGGFIISKESTMLLSTKINSESGYFMKHQIMEFLSGS</sequence>
<organism evidence="2 3">
    <name type="scientific">Lolium multiflorum</name>
    <name type="common">Italian ryegrass</name>
    <name type="synonym">Lolium perenne subsp. multiflorum</name>
    <dbReference type="NCBI Taxonomy" id="4521"/>
    <lineage>
        <taxon>Eukaryota</taxon>
        <taxon>Viridiplantae</taxon>
        <taxon>Streptophyta</taxon>
        <taxon>Embryophyta</taxon>
        <taxon>Tracheophyta</taxon>
        <taxon>Spermatophyta</taxon>
        <taxon>Magnoliopsida</taxon>
        <taxon>Liliopsida</taxon>
        <taxon>Poales</taxon>
        <taxon>Poaceae</taxon>
        <taxon>BOP clade</taxon>
        <taxon>Pooideae</taxon>
        <taxon>Poodae</taxon>
        <taxon>Poeae</taxon>
        <taxon>Poeae Chloroplast Group 2 (Poeae type)</taxon>
        <taxon>Loliodinae</taxon>
        <taxon>Loliinae</taxon>
        <taxon>Lolium</taxon>
    </lineage>
</organism>
<dbReference type="EMBL" id="JAUUTY010000003">
    <property type="protein sequence ID" value="KAK1669128.1"/>
    <property type="molecule type" value="Genomic_DNA"/>
</dbReference>
<dbReference type="Proteomes" id="UP001231189">
    <property type="component" value="Unassembled WGS sequence"/>
</dbReference>
<reference evidence="2" key="1">
    <citation type="submission" date="2023-07" db="EMBL/GenBank/DDBJ databases">
        <title>A chromosome-level genome assembly of Lolium multiflorum.</title>
        <authorList>
            <person name="Chen Y."/>
            <person name="Copetti D."/>
            <person name="Kolliker R."/>
            <person name="Studer B."/>
        </authorList>
    </citation>
    <scope>NUCLEOTIDE SEQUENCE</scope>
    <source>
        <strain evidence="2">02402/16</strain>
        <tissue evidence="2">Leaf</tissue>
    </source>
</reference>
<dbReference type="PROSITE" id="PS50181">
    <property type="entry name" value="FBOX"/>
    <property type="match status" value="1"/>
</dbReference>
<name>A0AAD8WQL0_LOLMU</name>
<keyword evidence="3" id="KW-1185">Reference proteome</keyword>
<evidence type="ECO:0000313" key="2">
    <source>
        <dbReference type="EMBL" id="KAK1669128.1"/>
    </source>
</evidence>
<accession>A0AAD8WQL0</accession>
<proteinExistence type="predicted"/>
<dbReference type="Pfam" id="PF12937">
    <property type="entry name" value="F-box-like"/>
    <property type="match status" value="1"/>
</dbReference>
<dbReference type="SUPFAM" id="SSF81383">
    <property type="entry name" value="F-box domain"/>
    <property type="match status" value="1"/>
</dbReference>
<dbReference type="PANTHER" id="PTHR34591">
    <property type="entry name" value="OS03G0653100 PROTEIN-RELATED"/>
    <property type="match status" value="1"/>
</dbReference>
<evidence type="ECO:0000259" key="1">
    <source>
        <dbReference type="PROSITE" id="PS50181"/>
    </source>
</evidence>
<dbReference type="SMART" id="SM00256">
    <property type="entry name" value="FBOX"/>
    <property type="match status" value="1"/>
</dbReference>
<dbReference type="PANTHER" id="PTHR34591:SF13">
    <property type="entry name" value="OS03G0669900 PROTEIN"/>
    <property type="match status" value="1"/>
</dbReference>
<dbReference type="Gene3D" id="1.20.1280.50">
    <property type="match status" value="1"/>
</dbReference>
<protein>
    <recommendedName>
        <fullName evidence="1">F-box domain-containing protein</fullName>
    </recommendedName>
</protein>